<dbReference type="PANTHER" id="PTHR43364">
    <property type="entry name" value="NADH-SPECIFIC METHYLGLYOXAL REDUCTASE-RELATED"/>
    <property type="match status" value="1"/>
</dbReference>
<dbReference type="InterPro" id="IPR036812">
    <property type="entry name" value="NAD(P)_OxRdtase_dom_sf"/>
</dbReference>
<dbReference type="Pfam" id="PF00248">
    <property type="entry name" value="Aldo_ket_red"/>
    <property type="match status" value="1"/>
</dbReference>
<keyword evidence="4" id="KW-1185">Reference proteome</keyword>
<dbReference type="InterPro" id="IPR023210">
    <property type="entry name" value="NADP_OxRdtase_dom"/>
</dbReference>
<sequence length="340" mass="38774">MSLDYRRLGSTGTRVSELCFGTWRFGRRTGGVLETDEADAHELLDAFEEHGGNFIDTANVYGDPNGTSEEYIGNWLAERDREDYVVASKVYFPFDEENPNSRGLSRTHIRNQIEGTLDRLGTDYLDLYYIHRWDDETPIEETLQTLNALVEEGKVNYLGASTMASWQLTKALWKSDVHDYARFDVTQPLFHAGYYEDVKDYLDVCGDQEIAVCPYSPLAGGFLTGKYERADPDNPKEYVAPDGSRGSFDERFDKFYLSERGWHVLDEVRAVADEVDASPAQVALRWLMDYPEATVVPIVGARTPEQLRENVGAADVDLSADQWERIMNARYDEEGRRWGH</sequence>
<dbReference type="FunFam" id="3.20.20.100:FF:000004">
    <property type="entry name" value="Oxidoreductase, aldo/keto reductase"/>
    <property type="match status" value="1"/>
</dbReference>
<evidence type="ECO:0000313" key="4">
    <source>
        <dbReference type="Proteomes" id="UP000053157"/>
    </source>
</evidence>
<reference evidence="3 4" key="1">
    <citation type="submission" date="2015-12" db="EMBL/GenBank/DDBJ databases">
        <title>Haloferax profundi sp. nov. isolated from the Discovery deep brine-seawater interface in the Red Sea.</title>
        <authorList>
            <person name="Zhang G."/>
            <person name="Stingl U."/>
            <person name="Rashid M."/>
        </authorList>
    </citation>
    <scope>NUCLEOTIDE SEQUENCE [LARGE SCALE GENOMIC DNA]</scope>
    <source>
        <strain evidence="3 4">SB29</strain>
    </source>
</reference>
<keyword evidence="1" id="KW-0560">Oxidoreductase</keyword>
<gene>
    <name evidence="3" type="ORF">AUR66_02680</name>
</gene>
<evidence type="ECO:0000313" key="3">
    <source>
        <dbReference type="EMBL" id="KTG17731.1"/>
    </source>
</evidence>
<dbReference type="EMBL" id="LOPV01000482">
    <property type="protein sequence ID" value="KTG17731.1"/>
    <property type="molecule type" value="Genomic_DNA"/>
</dbReference>
<feature type="domain" description="NADP-dependent oxidoreductase" evidence="2">
    <location>
        <begin position="17"/>
        <end position="327"/>
    </location>
</feature>
<dbReference type="OrthoDB" id="7236at2157"/>
<dbReference type="InterPro" id="IPR050523">
    <property type="entry name" value="AKR_Detox_Biosynth"/>
</dbReference>
<dbReference type="AlphaFoldDB" id="A0A0W1RW30"/>
<dbReference type="RefSeq" id="WP_058573211.1">
    <property type="nucleotide sequence ID" value="NZ_LOPV01000482.1"/>
</dbReference>
<organism evidence="3 4">
    <name type="scientific">Haloferax profundi</name>
    <dbReference type="NCBI Taxonomy" id="1544718"/>
    <lineage>
        <taxon>Archaea</taxon>
        <taxon>Methanobacteriati</taxon>
        <taxon>Methanobacteriota</taxon>
        <taxon>Stenosarchaea group</taxon>
        <taxon>Halobacteria</taxon>
        <taxon>Halobacteriales</taxon>
        <taxon>Haloferacaceae</taxon>
        <taxon>Haloferax</taxon>
    </lineage>
</organism>
<dbReference type="Gene3D" id="3.20.20.100">
    <property type="entry name" value="NADP-dependent oxidoreductase domain"/>
    <property type="match status" value="1"/>
</dbReference>
<proteinExistence type="predicted"/>
<dbReference type="GO" id="GO:0016491">
    <property type="term" value="F:oxidoreductase activity"/>
    <property type="evidence" value="ECO:0007669"/>
    <property type="project" value="UniProtKB-KW"/>
</dbReference>
<evidence type="ECO:0000259" key="2">
    <source>
        <dbReference type="Pfam" id="PF00248"/>
    </source>
</evidence>
<dbReference type="PANTHER" id="PTHR43364:SF4">
    <property type="entry name" value="NAD(P)-LINKED OXIDOREDUCTASE SUPERFAMILY PROTEIN"/>
    <property type="match status" value="1"/>
</dbReference>
<accession>A0A0W1RW30</accession>
<dbReference type="SUPFAM" id="SSF51430">
    <property type="entry name" value="NAD(P)-linked oxidoreductase"/>
    <property type="match status" value="1"/>
</dbReference>
<name>A0A0W1RW30_9EURY</name>
<protein>
    <submittedName>
        <fullName evidence="3">Aryl-alcohol dehydrogenase</fullName>
    </submittedName>
</protein>
<dbReference type="Proteomes" id="UP000053157">
    <property type="component" value="Unassembled WGS sequence"/>
</dbReference>
<comment type="caution">
    <text evidence="3">The sequence shown here is derived from an EMBL/GenBank/DDBJ whole genome shotgun (WGS) entry which is preliminary data.</text>
</comment>
<dbReference type="GO" id="GO:0005829">
    <property type="term" value="C:cytosol"/>
    <property type="evidence" value="ECO:0007669"/>
    <property type="project" value="UniProtKB-ARBA"/>
</dbReference>
<evidence type="ECO:0000256" key="1">
    <source>
        <dbReference type="ARBA" id="ARBA00023002"/>
    </source>
</evidence>